<keyword evidence="1 6" id="KW-0479">Metal-binding</keyword>
<dbReference type="InterPro" id="IPR002939">
    <property type="entry name" value="DnaJ_C"/>
</dbReference>
<dbReference type="Gene3D" id="2.60.260.20">
    <property type="entry name" value="Urease metallochaperone UreE, N-terminal domain"/>
    <property type="match status" value="2"/>
</dbReference>
<dbReference type="InterPro" id="IPR001305">
    <property type="entry name" value="HSP_DnaJ_Cys-rich_dom"/>
</dbReference>
<dbReference type="CDD" id="cd10747">
    <property type="entry name" value="DnaJ_C"/>
    <property type="match status" value="1"/>
</dbReference>
<dbReference type="GO" id="GO:0031072">
    <property type="term" value="F:heat shock protein binding"/>
    <property type="evidence" value="ECO:0007669"/>
    <property type="project" value="InterPro"/>
</dbReference>
<sequence length="1037" mass="117952">MLRALSEGYMPSTEQVIINLRTLLASDILNPRTQDIGSVGRQLIRDCRIWIQVFIELLRDKNNDDKLQEFLWHLSRSRASLDRGQVAQHASHVKARQDTKAGKITRILDIFSDTAYFLSDTSKQVGEQIKPSQEEIDAVQGAGADEGQAPSSEEIRQEVAQVAEAAGNGVARTGQEAIKSAKEHLGGQEKDTLIYRLKQAVLKLRERSDYSDSVATLSTLVQSYAKTYANAASDIITTAEEEVEVNEDLKQAMQQLWVLVQSLGDAEQWKTLEQRFQQVLQHANKDPEFERLMGELGSSVQQMLTDPSFFDSASEKLSELEEKAKKVDTESNLRQDVDAFLEQAKRTLRTVPEDAAVTKLVDATNKLYKDAWDGYYERKSELPSDILEVFFPVLLRTIQHIPIPRLEVMAPELDLLLENFILEPGHTVNYSSFLPYRLHITTRNDIDVLKKHSKRTTADLKTTFTATVMGLNVSASEFGYWLRTHSGLFRFHDEGIASFYLDKRGIDISLDIEVGRERLEQIFTLRGVRVVIHKLDYKVHRSKWKYLLWLTKPFLKHMLRRVLEKKIAERIVAAAHALNRELVFARERLRAARIANPQDLATFVRAVLARLQPVSDVETRIGFDAPGKGVFKGVYAPGSLTKVWHEEALRAQEAIEEGDESYGLRRTWRNDIFDVPTRDEDAREKFVEIAEAYDVLSTSTTRKIYDQYGHEGVEQHRQGGNAGRQAHDPFDLFSRFFGGGGHFGHAPGHRRGPDMEFKIGLPLRDFYNGREVTIMLEKQQICDACEGTGSADREVVTCDRCAGHGRVIQKHMLAPGMFQQVQMTCDKCGGQGKMIKKPCPVCHGHRVVRKEVETTFTVEPGMGKGSRIVFENEADESPDYIAGDLVLILDERQPEASDYQWQTDGTFFRRKGKDLFWREALSLREAWMGEWTRNITHLDGHTVQLGRKRGEVVQPLSVETVKGEGMPFYSDGHLHESHDQDEEPGNLYVEYSVILPDQMESGMEKEFFALWEKWRKKNGVNLDKESGRPEPSVKDEL</sequence>
<dbReference type="Gene3D" id="1.10.287.110">
    <property type="entry name" value="DnaJ domain"/>
    <property type="match status" value="1"/>
</dbReference>
<evidence type="ECO:0000256" key="1">
    <source>
        <dbReference type="ARBA" id="ARBA00022723"/>
    </source>
</evidence>
<dbReference type="AlphaFoldDB" id="A0AAN4Y9B2"/>
<evidence type="ECO:0000256" key="4">
    <source>
        <dbReference type="ARBA" id="ARBA00022833"/>
    </source>
</evidence>
<dbReference type="InterPro" id="IPR036869">
    <property type="entry name" value="J_dom_sf"/>
</dbReference>
<evidence type="ECO:0000259" key="7">
    <source>
        <dbReference type="PROSITE" id="PS51188"/>
    </source>
</evidence>
<evidence type="ECO:0000256" key="5">
    <source>
        <dbReference type="ARBA" id="ARBA00023186"/>
    </source>
</evidence>
<dbReference type="PANTHER" id="PTHR31138:SF4">
    <property type="entry name" value="DUF5923 DOMAIN-CONTAINING PROTEIN"/>
    <property type="match status" value="1"/>
</dbReference>
<keyword evidence="2" id="KW-0677">Repeat</keyword>
<protein>
    <submittedName>
        <fullName evidence="8">Unnamed protein product</fullName>
    </submittedName>
</protein>
<dbReference type="PANTHER" id="PTHR31138">
    <property type="entry name" value="CHROMOSOME 19, WHOLE GENOME SHOTGUN SEQUENCE"/>
    <property type="match status" value="1"/>
</dbReference>
<organism evidence="8 9">
    <name type="scientific">Aspergillus oryzae</name>
    <name type="common">Yellow koji mold</name>
    <dbReference type="NCBI Taxonomy" id="5062"/>
    <lineage>
        <taxon>Eukaryota</taxon>
        <taxon>Fungi</taxon>
        <taxon>Dikarya</taxon>
        <taxon>Ascomycota</taxon>
        <taxon>Pezizomycotina</taxon>
        <taxon>Eurotiomycetes</taxon>
        <taxon>Eurotiomycetidae</taxon>
        <taxon>Eurotiales</taxon>
        <taxon>Aspergillaceae</taxon>
        <taxon>Aspergillus</taxon>
        <taxon>Aspergillus subgen. Circumdati</taxon>
    </lineage>
</organism>
<keyword evidence="3 6" id="KW-0863">Zinc-finger</keyword>
<dbReference type="InterPro" id="IPR001623">
    <property type="entry name" value="DnaJ_domain"/>
</dbReference>
<dbReference type="EMBL" id="BSYA01000006">
    <property type="protein sequence ID" value="GMG23600.1"/>
    <property type="molecule type" value="Genomic_DNA"/>
</dbReference>
<comment type="caution">
    <text evidence="8">The sequence shown here is derived from an EMBL/GenBank/DDBJ whole genome shotgun (WGS) entry which is preliminary data.</text>
</comment>
<dbReference type="SUPFAM" id="SSF46565">
    <property type="entry name" value="Chaperone J-domain"/>
    <property type="match status" value="1"/>
</dbReference>
<evidence type="ECO:0000256" key="3">
    <source>
        <dbReference type="ARBA" id="ARBA00022771"/>
    </source>
</evidence>
<reference evidence="8" key="1">
    <citation type="submission" date="2023-04" db="EMBL/GenBank/DDBJ databases">
        <title>Aspergillus oryzae NBRC 4228.</title>
        <authorList>
            <person name="Ichikawa N."/>
            <person name="Sato H."/>
            <person name="Tonouchi N."/>
        </authorList>
    </citation>
    <scope>NUCLEOTIDE SEQUENCE</scope>
    <source>
        <strain evidence="8">NBRC 4228</strain>
    </source>
</reference>
<keyword evidence="5" id="KW-0143">Chaperone</keyword>
<gene>
    <name evidence="8" type="ORF">Aory04_000100600</name>
</gene>
<dbReference type="Proteomes" id="UP001165205">
    <property type="component" value="Unassembled WGS sequence"/>
</dbReference>
<evidence type="ECO:0000256" key="2">
    <source>
        <dbReference type="ARBA" id="ARBA00022737"/>
    </source>
</evidence>
<evidence type="ECO:0000313" key="9">
    <source>
        <dbReference type="Proteomes" id="UP001165205"/>
    </source>
</evidence>
<dbReference type="GO" id="GO:0006457">
    <property type="term" value="P:protein folding"/>
    <property type="evidence" value="ECO:0007669"/>
    <property type="project" value="InterPro"/>
</dbReference>
<dbReference type="PROSITE" id="PS51188">
    <property type="entry name" value="ZF_CR"/>
    <property type="match status" value="1"/>
</dbReference>
<accession>A0AAN4Y9B2</accession>
<dbReference type="PRINTS" id="PR00625">
    <property type="entry name" value="JDOMAIN"/>
</dbReference>
<dbReference type="Gene3D" id="3.15.10.10">
    <property type="entry name" value="Bactericidal permeability-increasing protein, domain 1"/>
    <property type="match status" value="1"/>
</dbReference>
<dbReference type="SUPFAM" id="SSF49493">
    <property type="entry name" value="HSP40/DnaJ peptide-binding domain"/>
    <property type="match status" value="2"/>
</dbReference>
<dbReference type="Pfam" id="PF19343">
    <property type="entry name" value="HAM1_N"/>
    <property type="match status" value="1"/>
</dbReference>
<dbReference type="GO" id="GO:0008270">
    <property type="term" value="F:zinc ion binding"/>
    <property type="evidence" value="ECO:0007669"/>
    <property type="project" value="UniProtKB-KW"/>
</dbReference>
<feature type="zinc finger region" description="CR-type" evidence="6">
    <location>
        <begin position="769"/>
        <end position="851"/>
    </location>
</feature>
<evidence type="ECO:0000256" key="6">
    <source>
        <dbReference type="PROSITE-ProRule" id="PRU00546"/>
    </source>
</evidence>
<keyword evidence="4 6" id="KW-0862">Zinc</keyword>
<dbReference type="InterPro" id="IPR045967">
    <property type="entry name" value="HAM1-like_N"/>
</dbReference>
<dbReference type="SUPFAM" id="SSF57938">
    <property type="entry name" value="DnaJ/Hsp40 cysteine-rich domain"/>
    <property type="match status" value="1"/>
</dbReference>
<dbReference type="InterPro" id="IPR008971">
    <property type="entry name" value="HSP40/DnaJ_pept-bd"/>
</dbReference>
<dbReference type="GO" id="GO:0008289">
    <property type="term" value="F:lipid binding"/>
    <property type="evidence" value="ECO:0007669"/>
    <property type="project" value="InterPro"/>
</dbReference>
<dbReference type="Pfam" id="PF00684">
    <property type="entry name" value="DnaJ_CXXCXGXG"/>
    <property type="match status" value="1"/>
</dbReference>
<dbReference type="GO" id="GO:0051082">
    <property type="term" value="F:unfolded protein binding"/>
    <property type="evidence" value="ECO:0007669"/>
    <property type="project" value="InterPro"/>
</dbReference>
<dbReference type="Pfam" id="PF01556">
    <property type="entry name" value="DnaJ_C"/>
    <property type="match status" value="1"/>
</dbReference>
<evidence type="ECO:0000313" key="8">
    <source>
        <dbReference type="EMBL" id="GMG23600.1"/>
    </source>
</evidence>
<dbReference type="SUPFAM" id="SSF55394">
    <property type="entry name" value="Bactericidal permeability-increasing protein, BPI"/>
    <property type="match status" value="1"/>
</dbReference>
<feature type="domain" description="CR-type" evidence="7">
    <location>
        <begin position="769"/>
        <end position="851"/>
    </location>
</feature>
<dbReference type="CDD" id="cd10719">
    <property type="entry name" value="DnaJ_zf"/>
    <property type="match status" value="1"/>
</dbReference>
<dbReference type="InterPro" id="IPR017943">
    <property type="entry name" value="Bactericidal_perm-incr_a/b_dom"/>
</dbReference>
<dbReference type="InterPro" id="IPR036410">
    <property type="entry name" value="HSP_DnaJ_Cys-rich_dom_sf"/>
</dbReference>
<dbReference type="Gene3D" id="2.10.230.10">
    <property type="entry name" value="Heat shock protein DnaJ, cysteine-rich domain"/>
    <property type="match status" value="1"/>
</dbReference>
<name>A0AAN4Y9B2_ASPOZ</name>
<proteinExistence type="predicted"/>
<dbReference type="FunFam" id="2.10.230.10:FF:000002">
    <property type="entry name" value="Molecular chaperone DnaJ"/>
    <property type="match status" value="1"/>
</dbReference>